<keyword evidence="2" id="KW-1185">Reference proteome</keyword>
<reference evidence="2" key="1">
    <citation type="journal article" date="2019" name="Nat. Commun.">
        <title>The genome of broomcorn millet.</title>
        <authorList>
            <person name="Zou C."/>
            <person name="Miki D."/>
            <person name="Li D."/>
            <person name="Tang Q."/>
            <person name="Xiao L."/>
            <person name="Rajput S."/>
            <person name="Deng P."/>
            <person name="Jia W."/>
            <person name="Huang R."/>
            <person name="Zhang M."/>
            <person name="Sun Y."/>
            <person name="Hu J."/>
            <person name="Fu X."/>
            <person name="Schnable P.S."/>
            <person name="Li F."/>
            <person name="Zhang H."/>
            <person name="Feng B."/>
            <person name="Zhu X."/>
            <person name="Liu R."/>
            <person name="Schnable J.C."/>
            <person name="Zhu J.-K."/>
            <person name="Zhang H."/>
        </authorList>
    </citation>
    <scope>NUCLEOTIDE SEQUENCE [LARGE SCALE GENOMIC DNA]</scope>
</reference>
<dbReference type="AlphaFoldDB" id="A0A3L6Q3B4"/>
<dbReference type="GO" id="GO:0016301">
    <property type="term" value="F:kinase activity"/>
    <property type="evidence" value="ECO:0007669"/>
    <property type="project" value="UniProtKB-KW"/>
</dbReference>
<dbReference type="STRING" id="4540.A0A3L6Q3B4"/>
<name>A0A3L6Q3B4_PANMI</name>
<protein>
    <submittedName>
        <fullName evidence="1">Receptor-like protein kinase</fullName>
    </submittedName>
</protein>
<gene>
    <name evidence="1" type="ORF">C2845_PM17G07560</name>
</gene>
<evidence type="ECO:0000313" key="2">
    <source>
        <dbReference type="Proteomes" id="UP000275267"/>
    </source>
</evidence>
<proteinExistence type="predicted"/>
<accession>A0A3L6Q3B4</accession>
<comment type="caution">
    <text evidence="1">The sequence shown here is derived from an EMBL/GenBank/DDBJ whole genome shotgun (WGS) entry which is preliminary data.</text>
</comment>
<dbReference type="EMBL" id="PQIB02000014">
    <property type="protein sequence ID" value="RLM69506.1"/>
    <property type="molecule type" value="Genomic_DNA"/>
</dbReference>
<evidence type="ECO:0000313" key="1">
    <source>
        <dbReference type="EMBL" id="RLM69506.1"/>
    </source>
</evidence>
<organism evidence="1 2">
    <name type="scientific">Panicum miliaceum</name>
    <name type="common">Proso millet</name>
    <name type="synonym">Broomcorn millet</name>
    <dbReference type="NCBI Taxonomy" id="4540"/>
    <lineage>
        <taxon>Eukaryota</taxon>
        <taxon>Viridiplantae</taxon>
        <taxon>Streptophyta</taxon>
        <taxon>Embryophyta</taxon>
        <taxon>Tracheophyta</taxon>
        <taxon>Spermatophyta</taxon>
        <taxon>Magnoliopsida</taxon>
        <taxon>Liliopsida</taxon>
        <taxon>Poales</taxon>
        <taxon>Poaceae</taxon>
        <taxon>PACMAD clade</taxon>
        <taxon>Panicoideae</taxon>
        <taxon>Panicodae</taxon>
        <taxon>Paniceae</taxon>
        <taxon>Panicinae</taxon>
        <taxon>Panicum</taxon>
        <taxon>Panicum sect. Panicum</taxon>
    </lineage>
</organism>
<sequence>METFCVEEGRLLTAVLAPRHGTSTPPCDARGSVDERLGTAYDTIAVAALAAACICENPSLRPFMADVVRTLEQSAQGSIISAVGRRLGPRALHRRRQETSRYCRSPRRPIPLSYLLLRPQARNWILVGGFGLISEGADGVLEVGHGGGEV</sequence>
<dbReference type="Proteomes" id="UP000275267">
    <property type="component" value="Unassembled WGS sequence"/>
</dbReference>